<organism evidence="2 3">
    <name type="scientific">Tanacetum coccineum</name>
    <dbReference type="NCBI Taxonomy" id="301880"/>
    <lineage>
        <taxon>Eukaryota</taxon>
        <taxon>Viridiplantae</taxon>
        <taxon>Streptophyta</taxon>
        <taxon>Embryophyta</taxon>
        <taxon>Tracheophyta</taxon>
        <taxon>Spermatophyta</taxon>
        <taxon>Magnoliopsida</taxon>
        <taxon>eudicotyledons</taxon>
        <taxon>Gunneridae</taxon>
        <taxon>Pentapetalae</taxon>
        <taxon>asterids</taxon>
        <taxon>campanulids</taxon>
        <taxon>Asterales</taxon>
        <taxon>Asteraceae</taxon>
        <taxon>Asteroideae</taxon>
        <taxon>Anthemideae</taxon>
        <taxon>Anthemidinae</taxon>
        <taxon>Tanacetum</taxon>
    </lineage>
</organism>
<proteinExistence type="predicted"/>
<gene>
    <name evidence="2" type="ORF">Tco_0679051</name>
</gene>
<reference evidence="2" key="2">
    <citation type="submission" date="2022-01" db="EMBL/GenBank/DDBJ databases">
        <authorList>
            <person name="Yamashiro T."/>
            <person name="Shiraishi A."/>
            <person name="Satake H."/>
            <person name="Nakayama K."/>
        </authorList>
    </citation>
    <scope>NUCLEOTIDE SEQUENCE</scope>
</reference>
<dbReference type="EMBL" id="BQNB010009509">
    <property type="protein sequence ID" value="GJS64487.1"/>
    <property type="molecule type" value="Genomic_DNA"/>
</dbReference>
<dbReference type="Proteomes" id="UP001151760">
    <property type="component" value="Unassembled WGS sequence"/>
</dbReference>
<evidence type="ECO:0000256" key="1">
    <source>
        <dbReference type="SAM" id="SignalP"/>
    </source>
</evidence>
<comment type="caution">
    <text evidence="2">The sequence shown here is derived from an EMBL/GenBank/DDBJ whole genome shotgun (WGS) entry which is preliminary data.</text>
</comment>
<evidence type="ECO:0000313" key="2">
    <source>
        <dbReference type="EMBL" id="GJS64487.1"/>
    </source>
</evidence>
<accession>A0ABQ4XGX2</accession>
<evidence type="ECO:0000313" key="3">
    <source>
        <dbReference type="Proteomes" id="UP001151760"/>
    </source>
</evidence>
<feature type="signal peptide" evidence="1">
    <location>
        <begin position="1"/>
        <end position="15"/>
    </location>
</feature>
<protein>
    <submittedName>
        <fullName evidence="2">Uncharacterized protein</fullName>
    </submittedName>
</protein>
<name>A0ABQ4XGX2_9ASTR</name>
<feature type="chain" id="PRO_5047088877" evidence="1">
    <location>
        <begin position="16"/>
        <end position="148"/>
    </location>
</feature>
<keyword evidence="1" id="KW-0732">Signal</keyword>
<sequence>MLVVLVMCMQWPSKGQEVDGNKCLETGGKIGNPTLTSMDSPYLLRSQQVMAELWYPTMLHLLAGPLVRPSVVPNFDVKATRGWKRGDGKNNGGRYSSIPHPSRHVRLGDMIGGGGWGGKKWEGSGEGRTLWRRKVKKWGGKDIITLHL</sequence>
<reference evidence="2" key="1">
    <citation type="journal article" date="2022" name="Int. J. Mol. Sci.">
        <title>Draft Genome of Tanacetum Coccineum: Genomic Comparison of Closely Related Tanacetum-Family Plants.</title>
        <authorList>
            <person name="Yamashiro T."/>
            <person name="Shiraishi A."/>
            <person name="Nakayama K."/>
            <person name="Satake H."/>
        </authorList>
    </citation>
    <scope>NUCLEOTIDE SEQUENCE</scope>
</reference>
<keyword evidence="3" id="KW-1185">Reference proteome</keyword>